<evidence type="ECO:0000313" key="3">
    <source>
        <dbReference type="Proteomes" id="UP000320876"/>
    </source>
</evidence>
<dbReference type="PANTHER" id="PTHR37507">
    <property type="entry name" value="SPORULATION PROTEIN YDCC"/>
    <property type="match status" value="1"/>
</dbReference>
<protein>
    <submittedName>
        <fullName evidence="2">Uncharacterized protein DUF2092</fullName>
    </submittedName>
</protein>
<accession>A0A542DHS4</accession>
<dbReference type="EMBL" id="VFML01000001">
    <property type="protein sequence ID" value="TQJ02584.1"/>
    <property type="molecule type" value="Genomic_DNA"/>
</dbReference>
<dbReference type="InterPro" id="IPR052944">
    <property type="entry name" value="Sporulation_related"/>
</dbReference>
<dbReference type="PANTHER" id="PTHR37507:SF2">
    <property type="entry name" value="SPORULATION PROTEIN YDCC"/>
    <property type="match status" value="1"/>
</dbReference>
<feature type="region of interest" description="Disordered" evidence="1">
    <location>
        <begin position="248"/>
        <end position="270"/>
    </location>
</feature>
<feature type="region of interest" description="Disordered" evidence="1">
    <location>
        <begin position="125"/>
        <end position="148"/>
    </location>
</feature>
<dbReference type="Gene3D" id="2.50.20.10">
    <property type="entry name" value="Lipoprotein localisation LolA/LolB/LppX"/>
    <property type="match status" value="1"/>
</dbReference>
<name>A0A542DHS4_AMYCI</name>
<dbReference type="RefSeq" id="WP_141997688.1">
    <property type="nucleotide sequence ID" value="NZ_VFML01000001.1"/>
</dbReference>
<dbReference type="AlphaFoldDB" id="A0A542DHS4"/>
<reference evidence="2 3" key="1">
    <citation type="submission" date="2019-06" db="EMBL/GenBank/DDBJ databases">
        <title>Sequencing the genomes of 1000 actinobacteria strains.</title>
        <authorList>
            <person name="Klenk H.-P."/>
        </authorList>
    </citation>
    <scope>NUCLEOTIDE SEQUENCE [LARGE SCALE GENOMIC DNA]</scope>
    <source>
        <strain evidence="2 3">DSM 45679</strain>
    </source>
</reference>
<evidence type="ECO:0000256" key="1">
    <source>
        <dbReference type="SAM" id="MobiDB-lite"/>
    </source>
</evidence>
<evidence type="ECO:0000313" key="2">
    <source>
        <dbReference type="EMBL" id="TQJ02584.1"/>
    </source>
</evidence>
<feature type="compositionally biased region" description="Basic and acidic residues" evidence="1">
    <location>
        <begin position="255"/>
        <end position="270"/>
    </location>
</feature>
<dbReference type="Pfam" id="PF09865">
    <property type="entry name" value="DUF2092"/>
    <property type="match status" value="1"/>
</dbReference>
<dbReference type="InterPro" id="IPR019207">
    <property type="entry name" value="DUF2092"/>
</dbReference>
<gene>
    <name evidence="2" type="ORF">FB471_2317</name>
</gene>
<dbReference type="SUPFAM" id="SSF89392">
    <property type="entry name" value="Prokaryotic lipoproteins and lipoprotein localization factors"/>
    <property type="match status" value="1"/>
</dbReference>
<dbReference type="Proteomes" id="UP000320876">
    <property type="component" value="Unassembled WGS sequence"/>
</dbReference>
<keyword evidence="3" id="KW-1185">Reference proteome</keyword>
<organism evidence="2 3">
    <name type="scientific">Amycolatopsis cihanbeyliensis</name>
    <dbReference type="NCBI Taxonomy" id="1128664"/>
    <lineage>
        <taxon>Bacteria</taxon>
        <taxon>Bacillati</taxon>
        <taxon>Actinomycetota</taxon>
        <taxon>Actinomycetes</taxon>
        <taxon>Pseudonocardiales</taxon>
        <taxon>Pseudonocardiaceae</taxon>
        <taxon>Amycolatopsis</taxon>
    </lineage>
</organism>
<proteinExistence type="predicted"/>
<dbReference type="InterPro" id="IPR029046">
    <property type="entry name" value="LolA/LolB/LppX"/>
</dbReference>
<sequence>MNPKKRAITVAAAGTALGVAGLGLIAMPAGAGSEPQLPEISAEELVESAVSAEHPAFGGTVRVDNQLGLPALPGMDSLEMDAAEVHSNGRDASRLGVRDGNAERTIVQNGNTVWTYDSAENSAKKVTLPGEADRERDRLPREGELSGDPTELTATVLEQVRETSTVAVDGTATVADRAAYELVLTPQPTERTLLREVRVAVDADTRMPLRLAVHTHGTTEPALQVGFSDISFGPQPAELFQFSPPAGATVTEENATERRAGGKEHAEQAKEATDIRVVGDGWDTTLVGSVPAEMLNQQARFGDDEGRADADRRDGRPADVRGLLQQFGKQVTGSFGTGYVITTKVGTALITEDGRFAAGFVPEQVLIQALER</sequence>
<feature type="compositionally biased region" description="Basic and acidic residues" evidence="1">
    <location>
        <begin position="131"/>
        <end position="144"/>
    </location>
</feature>
<dbReference type="OrthoDB" id="4822274at2"/>
<comment type="caution">
    <text evidence="2">The sequence shown here is derived from an EMBL/GenBank/DDBJ whole genome shotgun (WGS) entry which is preliminary data.</text>
</comment>